<comment type="similarity">
    <text evidence="1">Belongs to the heat shock protein 70 family.</text>
</comment>
<dbReference type="SUPFAM" id="SSF53067">
    <property type="entry name" value="Actin-like ATPase domain"/>
    <property type="match status" value="1"/>
</dbReference>
<accession>A0A2G5DPW9</accession>
<dbReference type="PANTHER" id="PTHR10894:SF0">
    <property type="entry name" value="NUCLEOLAR PROTEIN 56"/>
    <property type="match status" value="1"/>
</dbReference>
<comment type="similarity">
    <text evidence="2">Belongs to the NOP5/NOP56 family.</text>
</comment>
<dbReference type="SUPFAM" id="SSF89124">
    <property type="entry name" value="Nop domain"/>
    <property type="match status" value="1"/>
</dbReference>
<feature type="domain" description="NOSIC" evidence="5">
    <location>
        <begin position="414"/>
        <end position="466"/>
    </location>
</feature>
<evidence type="ECO:0000256" key="2">
    <source>
        <dbReference type="ARBA" id="ARBA00009211"/>
    </source>
</evidence>
<dbReference type="Pfam" id="PF00012">
    <property type="entry name" value="HSP70"/>
    <property type="match status" value="1"/>
</dbReference>
<dbReference type="Gene3D" id="3.30.420.40">
    <property type="match status" value="2"/>
</dbReference>
<keyword evidence="7" id="KW-1185">Reference proteome</keyword>
<dbReference type="PANTHER" id="PTHR10894">
    <property type="entry name" value="NUCLEOLAR PROTEIN 5 NUCLEOLAR PROTEIN NOP5 NOP58"/>
    <property type="match status" value="1"/>
</dbReference>
<gene>
    <name evidence="6" type="ORF">AQUCO_01600031v1</name>
</gene>
<evidence type="ECO:0000256" key="1">
    <source>
        <dbReference type="ARBA" id="ARBA00007381"/>
    </source>
</evidence>
<dbReference type="OrthoDB" id="6780543at2759"/>
<keyword evidence="3" id="KW-0547">Nucleotide-binding</keyword>
<dbReference type="STRING" id="218851.A0A2G5DPW9"/>
<dbReference type="InterPro" id="IPR045056">
    <property type="entry name" value="Nop56/Nop58"/>
</dbReference>
<evidence type="ECO:0000259" key="5">
    <source>
        <dbReference type="SMART" id="SM00931"/>
    </source>
</evidence>
<dbReference type="AlphaFoldDB" id="A0A2G5DPW9"/>
<sequence>MEEGFRSEIEDRMTKENKSRIDVLFDKLFELLGVRDEENEEKVEECSNGENETREATDLKNTIPPIKRLNATQMELRWEQGLCSNCDEKYQSGHVCKNQCLYLLVVGETVPESFDDEIEVAAEEESELVESDVEISLNALIGSPHISIDREITDPQRPLHLLHANIQINHEDEPITLNQALYLTLLEVESETQIEKHSIILNGSYFIVLILLAEETPSVLIIPPIRRLCAAQMREEREHGVFYNCEEKYKPWHLCESQQLLMVVAAEGVPVETICDREVAEEVLEEEVKSHIELTSYYKRWSLTVDKACAELITVTDEFRNFLEPNLKNIQEGKKPKSISGVAESKVGSHVSEKTKIHCQSNEFVLELLRGIRLHFERFIQELKSSDLEKAQLSLGYSYSRAKVKFNVKRVDNMVIQAIFLLDTLDKDINSFSMTVKEWFSWLFSELVKIVSDNYIYAKVLKFRRTKLKVSKDKITVLTDVLGDEAKAKEIVEAAKSSIGQNLSEIDLLIVQQFAQRVIDLAEYKKNLHEYLVDKMNVVAPNLTSLIGGARLNSYKNRIVADYILSMIILIKIREIDVASLGFVLIKNAVATVHGYFTECLWQANKDVGAIASLIALRIIYELSAAVIAYMLDKKANGVGEKNVFILNLSGGTFDTSLLTVKYNIFAVKSIASDTQVTSKVGYGYVIHYKKDKDNCHVISILQPKWIQEVVANYDIDLVVQPLTVIEQAGQHMSLNFSEGRPKSDGKEVILVVVDVFIISNHFKSLAPFNCSGGHQTVL</sequence>
<organism evidence="6 7">
    <name type="scientific">Aquilegia coerulea</name>
    <name type="common">Rocky mountain columbine</name>
    <dbReference type="NCBI Taxonomy" id="218851"/>
    <lineage>
        <taxon>Eukaryota</taxon>
        <taxon>Viridiplantae</taxon>
        <taxon>Streptophyta</taxon>
        <taxon>Embryophyta</taxon>
        <taxon>Tracheophyta</taxon>
        <taxon>Spermatophyta</taxon>
        <taxon>Magnoliopsida</taxon>
        <taxon>Ranunculales</taxon>
        <taxon>Ranunculaceae</taxon>
        <taxon>Thalictroideae</taxon>
        <taxon>Aquilegia</taxon>
    </lineage>
</organism>
<dbReference type="Gene3D" id="1.10.287.4070">
    <property type="match status" value="1"/>
</dbReference>
<dbReference type="Proteomes" id="UP000230069">
    <property type="component" value="Unassembled WGS sequence"/>
</dbReference>
<dbReference type="PRINTS" id="PR00301">
    <property type="entry name" value="HEATSHOCK70"/>
</dbReference>
<dbReference type="InterPro" id="IPR012976">
    <property type="entry name" value="NOSIC"/>
</dbReference>
<dbReference type="InParanoid" id="A0A2G5DPW9"/>
<dbReference type="InterPro" id="IPR036070">
    <property type="entry name" value="Nop_dom_sf"/>
</dbReference>
<reference evidence="6 7" key="1">
    <citation type="submission" date="2017-09" db="EMBL/GenBank/DDBJ databases">
        <title>WGS assembly of Aquilegia coerulea Goldsmith.</title>
        <authorList>
            <person name="Hodges S."/>
            <person name="Kramer E."/>
            <person name="Nordborg M."/>
            <person name="Tomkins J."/>
            <person name="Borevitz J."/>
            <person name="Derieg N."/>
            <person name="Yan J."/>
            <person name="Mihaltcheva S."/>
            <person name="Hayes R.D."/>
            <person name="Rokhsar D."/>
        </authorList>
    </citation>
    <scope>NUCLEOTIDE SEQUENCE [LARGE SCALE GENOMIC DNA]</scope>
    <source>
        <strain evidence="7">cv. Goldsmith</strain>
    </source>
</reference>
<dbReference type="SMART" id="SM00931">
    <property type="entry name" value="NOSIC"/>
    <property type="match status" value="1"/>
</dbReference>
<protein>
    <recommendedName>
        <fullName evidence="5">NOSIC domain-containing protein</fullName>
    </recommendedName>
</protein>
<evidence type="ECO:0000256" key="3">
    <source>
        <dbReference type="ARBA" id="ARBA00022741"/>
    </source>
</evidence>
<dbReference type="GO" id="GO:0005524">
    <property type="term" value="F:ATP binding"/>
    <property type="evidence" value="ECO:0007669"/>
    <property type="project" value="UniProtKB-KW"/>
</dbReference>
<dbReference type="EMBL" id="KZ305033">
    <property type="protein sequence ID" value="PIA45553.1"/>
    <property type="molecule type" value="Genomic_DNA"/>
</dbReference>
<evidence type="ECO:0000313" key="7">
    <source>
        <dbReference type="Proteomes" id="UP000230069"/>
    </source>
</evidence>
<dbReference type="FunFam" id="3.30.420.40:FF:000028">
    <property type="entry name" value="heat shock 70 kDa protein-like"/>
    <property type="match status" value="1"/>
</dbReference>
<dbReference type="InterPro" id="IPR002687">
    <property type="entry name" value="Nop_dom"/>
</dbReference>
<dbReference type="InterPro" id="IPR043129">
    <property type="entry name" value="ATPase_NBD"/>
</dbReference>
<dbReference type="Pfam" id="PF01798">
    <property type="entry name" value="Nop"/>
    <property type="match status" value="1"/>
</dbReference>
<dbReference type="GO" id="GO:0030515">
    <property type="term" value="F:snoRNA binding"/>
    <property type="evidence" value="ECO:0007669"/>
    <property type="project" value="InterPro"/>
</dbReference>
<dbReference type="InterPro" id="IPR013126">
    <property type="entry name" value="Hsp_70_fam"/>
</dbReference>
<dbReference type="GO" id="GO:0140662">
    <property type="term" value="F:ATP-dependent protein folding chaperone"/>
    <property type="evidence" value="ECO:0007669"/>
    <property type="project" value="InterPro"/>
</dbReference>
<proteinExistence type="inferred from homology"/>
<dbReference type="GO" id="GO:0032040">
    <property type="term" value="C:small-subunit processome"/>
    <property type="evidence" value="ECO:0007669"/>
    <property type="project" value="InterPro"/>
</dbReference>
<evidence type="ECO:0000313" key="6">
    <source>
        <dbReference type="EMBL" id="PIA45553.1"/>
    </source>
</evidence>
<evidence type="ECO:0000256" key="4">
    <source>
        <dbReference type="ARBA" id="ARBA00022840"/>
    </source>
</evidence>
<name>A0A2G5DPW9_AQUCA</name>
<dbReference type="GO" id="GO:0031428">
    <property type="term" value="C:box C/D methylation guide snoRNP complex"/>
    <property type="evidence" value="ECO:0007669"/>
    <property type="project" value="InterPro"/>
</dbReference>
<keyword evidence="4" id="KW-0067">ATP-binding</keyword>